<dbReference type="AlphaFoldDB" id="B2JU72"/>
<dbReference type="EMBL" id="CP001045">
    <property type="protein sequence ID" value="ACC76125.1"/>
    <property type="molecule type" value="Genomic_DNA"/>
</dbReference>
<sequence>MSYSFTVTAPTAAEAVEKAEMEFESIVASQPHHAADRVQAMANICAAVELLTDDPEQHVRISANGSLSYLTDPSRVTGASICANAWHVAANL</sequence>
<dbReference type="KEGG" id="bph:Bphy_7124"/>
<keyword evidence="2" id="KW-1185">Reference proteome</keyword>
<dbReference type="RefSeq" id="WP_012406281.1">
    <property type="nucleotide sequence ID" value="NC_010625.1"/>
</dbReference>
<accession>B2JU72</accession>
<organism evidence="1 2">
    <name type="scientific">Paraburkholderia phymatum (strain DSM 17167 / CIP 108236 / LMG 21445 / STM815)</name>
    <name type="common">Burkholderia phymatum</name>
    <dbReference type="NCBI Taxonomy" id="391038"/>
    <lineage>
        <taxon>Bacteria</taxon>
        <taxon>Pseudomonadati</taxon>
        <taxon>Pseudomonadota</taxon>
        <taxon>Betaproteobacteria</taxon>
        <taxon>Burkholderiales</taxon>
        <taxon>Burkholderiaceae</taxon>
        <taxon>Paraburkholderia</taxon>
    </lineage>
</organism>
<evidence type="ECO:0000313" key="2">
    <source>
        <dbReference type="Proteomes" id="UP000001192"/>
    </source>
</evidence>
<proteinExistence type="predicted"/>
<name>B2JU72_PARP8</name>
<keyword evidence="1" id="KW-0614">Plasmid</keyword>
<gene>
    <name evidence="1" type="ordered locus">Bphy_7124</name>
</gene>
<geneLocation type="plasmid" evidence="1 2">
    <name>pBPHY01</name>
</geneLocation>
<dbReference type="HOGENOM" id="CLU_2407643_0_0_4"/>
<dbReference type="Proteomes" id="UP000001192">
    <property type="component" value="Plasmid pBPHY01"/>
</dbReference>
<protein>
    <submittedName>
        <fullName evidence="1">Uncharacterized protein</fullName>
    </submittedName>
</protein>
<reference evidence="2" key="1">
    <citation type="journal article" date="2014" name="Stand. Genomic Sci.">
        <title>Complete genome sequence of Burkholderia phymatum STM815(T), a broad host range and efficient nitrogen-fixing symbiont of Mimosa species.</title>
        <authorList>
            <person name="Moulin L."/>
            <person name="Klonowska A."/>
            <person name="Caroline B."/>
            <person name="Booth K."/>
            <person name="Vriezen J.A."/>
            <person name="Melkonian R."/>
            <person name="James E.K."/>
            <person name="Young J.P."/>
            <person name="Bena G."/>
            <person name="Hauser L."/>
            <person name="Land M."/>
            <person name="Kyrpides N."/>
            <person name="Bruce D."/>
            <person name="Chain P."/>
            <person name="Copeland A."/>
            <person name="Pitluck S."/>
            <person name="Woyke T."/>
            <person name="Lizotte-Waniewski M."/>
            <person name="Bristow J."/>
            <person name="Riley M."/>
        </authorList>
    </citation>
    <scope>NUCLEOTIDE SEQUENCE [LARGE SCALE GENOMIC DNA]</scope>
    <source>
        <strain evidence="2">DSM 17167 / CIP 108236 / LMG 21445 / STM815</strain>
        <plasmid evidence="2">Plasmid pBPHY01</plasmid>
    </source>
</reference>
<evidence type="ECO:0000313" key="1">
    <source>
        <dbReference type="EMBL" id="ACC76125.1"/>
    </source>
</evidence>